<feature type="domain" description="IclR-ED" evidence="5">
    <location>
        <begin position="73"/>
        <end position="255"/>
    </location>
</feature>
<dbReference type="SUPFAM" id="SSF46785">
    <property type="entry name" value="Winged helix' DNA-binding domain"/>
    <property type="match status" value="1"/>
</dbReference>
<dbReference type="Pfam" id="PF09339">
    <property type="entry name" value="HTH_IclR"/>
    <property type="match status" value="1"/>
</dbReference>
<dbReference type="InterPro" id="IPR036390">
    <property type="entry name" value="WH_DNA-bd_sf"/>
</dbReference>
<dbReference type="PANTHER" id="PTHR30136">
    <property type="entry name" value="HELIX-TURN-HELIX TRANSCRIPTIONAL REGULATOR, ICLR FAMILY"/>
    <property type="match status" value="1"/>
</dbReference>
<reference evidence="6" key="1">
    <citation type="submission" date="2021-06" db="EMBL/GenBank/DDBJ databases">
        <title>Description of novel taxa of the family Lachnospiraceae.</title>
        <authorList>
            <person name="Chaplin A.V."/>
            <person name="Sokolova S.R."/>
            <person name="Pikina A.P."/>
            <person name="Korzhanova M."/>
            <person name="Belova V."/>
            <person name="Korostin D."/>
            <person name="Efimov B.A."/>
        </authorList>
    </citation>
    <scope>NUCLEOTIDE SEQUENCE</scope>
    <source>
        <strain evidence="6">ASD5720</strain>
    </source>
</reference>
<sequence>MDATENDSRYLLQSAANTLTVLEIIAQNPESGINEIVDLSGIGKSTVFRILYTLESRNYITRMETGRYRLGLKLFSLGKIVEKDCGIIQLAHPYLERLSNEAEETAHISIWKDRLNIVFIDKVVSTNTSLQMGSYIGYSRPAHLTASGKVLLSVCSDERIQEYINETEFTRLTDTTISSGNALFAEIQKIREQGYAVDNEESEIGLVCMADLIYDSFRQPYAAISISGPAPRMWKNHERNLAALKRIAHEVSEKL</sequence>
<dbReference type="GO" id="GO:0045892">
    <property type="term" value="P:negative regulation of DNA-templated transcription"/>
    <property type="evidence" value="ECO:0007669"/>
    <property type="project" value="TreeGrafter"/>
</dbReference>
<dbReference type="GO" id="GO:0003700">
    <property type="term" value="F:DNA-binding transcription factor activity"/>
    <property type="evidence" value="ECO:0007669"/>
    <property type="project" value="TreeGrafter"/>
</dbReference>
<evidence type="ECO:0000256" key="2">
    <source>
        <dbReference type="ARBA" id="ARBA00023125"/>
    </source>
</evidence>
<name>A0A949K7Q4_9FIRM</name>
<keyword evidence="3" id="KW-0804">Transcription</keyword>
<dbReference type="Gene3D" id="3.30.450.40">
    <property type="match status" value="1"/>
</dbReference>
<dbReference type="InterPro" id="IPR029016">
    <property type="entry name" value="GAF-like_dom_sf"/>
</dbReference>
<evidence type="ECO:0000259" key="5">
    <source>
        <dbReference type="PROSITE" id="PS51078"/>
    </source>
</evidence>
<dbReference type="InterPro" id="IPR005471">
    <property type="entry name" value="Tscrpt_reg_IclR_N"/>
</dbReference>
<dbReference type="Pfam" id="PF01614">
    <property type="entry name" value="IclR_C"/>
    <property type="match status" value="1"/>
</dbReference>
<dbReference type="Proteomes" id="UP000712157">
    <property type="component" value="Unassembled WGS sequence"/>
</dbReference>
<dbReference type="InterPro" id="IPR050707">
    <property type="entry name" value="HTH_MetabolicPath_Reg"/>
</dbReference>
<dbReference type="AlphaFoldDB" id="A0A949K7Q4"/>
<dbReference type="PANTHER" id="PTHR30136:SF7">
    <property type="entry name" value="HTH-TYPE TRANSCRIPTIONAL REGULATOR KDGR-RELATED"/>
    <property type="match status" value="1"/>
</dbReference>
<keyword evidence="1" id="KW-0805">Transcription regulation</keyword>
<evidence type="ECO:0000313" key="7">
    <source>
        <dbReference type="Proteomes" id="UP000712157"/>
    </source>
</evidence>
<comment type="caution">
    <text evidence="6">The sequence shown here is derived from an EMBL/GenBank/DDBJ whole genome shotgun (WGS) entry which is preliminary data.</text>
</comment>
<dbReference type="PROSITE" id="PS51077">
    <property type="entry name" value="HTH_ICLR"/>
    <property type="match status" value="1"/>
</dbReference>
<proteinExistence type="predicted"/>
<dbReference type="InterPro" id="IPR036388">
    <property type="entry name" value="WH-like_DNA-bd_sf"/>
</dbReference>
<organism evidence="6 7">
    <name type="scientific">Diplocloster agilis</name>
    <dbReference type="NCBI Taxonomy" id="2850323"/>
    <lineage>
        <taxon>Bacteria</taxon>
        <taxon>Bacillati</taxon>
        <taxon>Bacillota</taxon>
        <taxon>Clostridia</taxon>
        <taxon>Lachnospirales</taxon>
        <taxon>Lachnospiraceae</taxon>
        <taxon>Diplocloster</taxon>
    </lineage>
</organism>
<keyword evidence="7" id="KW-1185">Reference proteome</keyword>
<protein>
    <submittedName>
        <fullName evidence="6">IclR family transcriptional regulator</fullName>
    </submittedName>
</protein>
<dbReference type="InterPro" id="IPR014757">
    <property type="entry name" value="Tscrpt_reg_IclR_C"/>
</dbReference>
<dbReference type="PROSITE" id="PS51078">
    <property type="entry name" value="ICLR_ED"/>
    <property type="match status" value="1"/>
</dbReference>
<dbReference type="RefSeq" id="WP_238721842.1">
    <property type="nucleotide sequence ID" value="NZ_JAHQCW010000018.1"/>
</dbReference>
<evidence type="ECO:0000256" key="3">
    <source>
        <dbReference type="ARBA" id="ARBA00023163"/>
    </source>
</evidence>
<evidence type="ECO:0000313" key="6">
    <source>
        <dbReference type="EMBL" id="MBU9737227.1"/>
    </source>
</evidence>
<evidence type="ECO:0000259" key="4">
    <source>
        <dbReference type="PROSITE" id="PS51077"/>
    </source>
</evidence>
<dbReference type="EMBL" id="JAHQCW010000018">
    <property type="protein sequence ID" value="MBU9737227.1"/>
    <property type="molecule type" value="Genomic_DNA"/>
</dbReference>
<dbReference type="GO" id="GO:0003677">
    <property type="term" value="F:DNA binding"/>
    <property type="evidence" value="ECO:0007669"/>
    <property type="project" value="UniProtKB-KW"/>
</dbReference>
<keyword evidence="2" id="KW-0238">DNA-binding</keyword>
<accession>A0A949K7Q4</accession>
<evidence type="ECO:0000256" key="1">
    <source>
        <dbReference type="ARBA" id="ARBA00023015"/>
    </source>
</evidence>
<feature type="domain" description="HTH iclR-type" evidence="4">
    <location>
        <begin position="12"/>
        <end position="72"/>
    </location>
</feature>
<dbReference type="Gene3D" id="1.10.10.10">
    <property type="entry name" value="Winged helix-like DNA-binding domain superfamily/Winged helix DNA-binding domain"/>
    <property type="match status" value="1"/>
</dbReference>
<dbReference type="SUPFAM" id="SSF55781">
    <property type="entry name" value="GAF domain-like"/>
    <property type="match status" value="1"/>
</dbReference>
<gene>
    <name evidence="6" type="ORF">KTH89_11820</name>
</gene>
<dbReference type="SMART" id="SM00346">
    <property type="entry name" value="HTH_ICLR"/>
    <property type="match status" value="1"/>
</dbReference>